<proteinExistence type="predicted"/>
<organism evidence="1 2">
    <name type="scientific">Metamycoplasma faucium</name>
    <dbReference type="NCBI Taxonomy" id="56142"/>
    <lineage>
        <taxon>Bacteria</taxon>
        <taxon>Bacillati</taxon>
        <taxon>Mycoplasmatota</taxon>
        <taxon>Mycoplasmoidales</taxon>
        <taxon>Metamycoplasmataceae</taxon>
        <taxon>Metamycoplasma</taxon>
    </lineage>
</organism>
<dbReference type="EMBL" id="CP088155">
    <property type="protein sequence ID" value="WYM97514.1"/>
    <property type="molecule type" value="Genomic_DNA"/>
</dbReference>
<gene>
    <name evidence="1" type="ORF">LQ356_01265</name>
</gene>
<dbReference type="RefSeq" id="WP_405312007.1">
    <property type="nucleotide sequence ID" value="NZ_CP088155.1"/>
</dbReference>
<evidence type="ECO:0000313" key="1">
    <source>
        <dbReference type="EMBL" id="WYM97514.1"/>
    </source>
</evidence>
<dbReference type="NCBIfam" id="NF046008">
    <property type="entry name" value="ICE_MAGa4850"/>
    <property type="match status" value="1"/>
</dbReference>
<protein>
    <submittedName>
        <fullName evidence="1">Uncharacterized protein</fullName>
    </submittedName>
</protein>
<name>A0ABZ2TMG5_9BACT</name>
<sequence>MGAISNYQLTLNECIVNNDFRDLKLIEIESKFWGKYSNKKYDKLNLEIINKLCNKKSKLVISDSFYQKLKTNKVLLELYLVLKLSKSNIKQGDLIKYGFKLTSLKYSINQLIELGILDKKQYLNSKLLKLKKYVLRNKGEKQYILSGKDTFRIFVLYGLKAALLYSINKYKSKKYSKASYLKSIESRRKVILQNAYYSMLRLSRNEIYLTLKSICAYFDCKYKEMFNIVRIRKEKFITLTNNNTGENFHLFIGYKFTTERYLLMRI</sequence>
<keyword evidence="2" id="KW-1185">Reference proteome</keyword>
<reference evidence="1" key="1">
    <citation type="submission" date="2021-11" db="EMBL/GenBank/DDBJ databases">
        <title>The first genome sequence of unculturable Mycoplasma faucium obtained by de novo assembly of metagenomic reads.</title>
        <authorList>
            <person name="Sabat A.J."/>
            <person name="Bathoorn E."/>
            <person name="Akkerboom V."/>
            <person name="Friedrich A.W."/>
        </authorList>
    </citation>
    <scope>NUCLEOTIDE SEQUENCE [LARGE SCALE GENOMIC DNA]</scope>
    <source>
        <strain evidence="1">UMCG-MFM1</strain>
    </source>
</reference>
<accession>A0ABZ2TMG5</accession>
<dbReference type="Proteomes" id="UP001622612">
    <property type="component" value="Chromosome"/>
</dbReference>
<evidence type="ECO:0000313" key="2">
    <source>
        <dbReference type="Proteomes" id="UP001622612"/>
    </source>
</evidence>